<accession>A0ABU7XG34</accession>
<dbReference type="Proteomes" id="UP001350748">
    <property type="component" value="Unassembled WGS sequence"/>
</dbReference>
<keyword evidence="2" id="KW-0808">Transferase</keyword>
<dbReference type="RefSeq" id="WP_332080421.1">
    <property type="nucleotide sequence ID" value="NZ_JAZHYN010000006.1"/>
</dbReference>
<dbReference type="CDD" id="cd02440">
    <property type="entry name" value="AdoMet_MTases"/>
    <property type="match status" value="1"/>
</dbReference>
<dbReference type="InterPro" id="IPR041698">
    <property type="entry name" value="Methyltransf_25"/>
</dbReference>
<evidence type="ECO:0000313" key="2">
    <source>
        <dbReference type="EMBL" id="MEF3365513.1"/>
    </source>
</evidence>
<evidence type="ECO:0000313" key="3">
    <source>
        <dbReference type="Proteomes" id="UP001350748"/>
    </source>
</evidence>
<organism evidence="2 3">
    <name type="scientific">Methylocystis borbori</name>
    <dbReference type="NCBI Taxonomy" id="3118750"/>
    <lineage>
        <taxon>Bacteria</taxon>
        <taxon>Pseudomonadati</taxon>
        <taxon>Pseudomonadota</taxon>
        <taxon>Alphaproteobacteria</taxon>
        <taxon>Hyphomicrobiales</taxon>
        <taxon>Methylocystaceae</taxon>
        <taxon>Methylocystis</taxon>
    </lineage>
</organism>
<dbReference type="Pfam" id="PF13649">
    <property type="entry name" value="Methyltransf_25"/>
    <property type="match status" value="1"/>
</dbReference>
<keyword evidence="3" id="KW-1185">Reference proteome</keyword>
<gene>
    <name evidence="2" type="ORF">V3H18_03080</name>
</gene>
<protein>
    <submittedName>
        <fullName evidence="2">Methyltransferase domain-containing protein</fullName>
    </submittedName>
</protein>
<dbReference type="PANTHER" id="PTHR43591">
    <property type="entry name" value="METHYLTRANSFERASE"/>
    <property type="match status" value="1"/>
</dbReference>
<dbReference type="InterPro" id="IPR029063">
    <property type="entry name" value="SAM-dependent_MTases_sf"/>
</dbReference>
<evidence type="ECO:0000259" key="1">
    <source>
        <dbReference type="Pfam" id="PF13649"/>
    </source>
</evidence>
<dbReference type="GO" id="GO:0008168">
    <property type="term" value="F:methyltransferase activity"/>
    <property type="evidence" value="ECO:0007669"/>
    <property type="project" value="UniProtKB-KW"/>
</dbReference>
<dbReference type="Gene3D" id="3.40.50.150">
    <property type="entry name" value="Vaccinia Virus protein VP39"/>
    <property type="match status" value="1"/>
</dbReference>
<dbReference type="PANTHER" id="PTHR43591:SF24">
    <property type="entry name" value="2-METHOXY-6-POLYPRENYL-1,4-BENZOQUINOL METHYLASE, MITOCHONDRIAL"/>
    <property type="match status" value="1"/>
</dbReference>
<dbReference type="GO" id="GO:0032259">
    <property type="term" value="P:methylation"/>
    <property type="evidence" value="ECO:0007669"/>
    <property type="project" value="UniProtKB-KW"/>
</dbReference>
<keyword evidence="2" id="KW-0489">Methyltransferase</keyword>
<dbReference type="SUPFAM" id="SSF53335">
    <property type="entry name" value="S-adenosyl-L-methionine-dependent methyltransferases"/>
    <property type="match status" value="1"/>
</dbReference>
<feature type="domain" description="Methyltransferase" evidence="1">
    <location>
        <begin position="44"/>
        <end position="138"/>
    </location>
</feature>
<comment type="caution">
    <text evidence="2">The sequence shown here is derived from an EMBL/GenBank/DDBJ whole genome shotgun (WGS) entry which is preliminary data.</text>
</comment>
<sequence>MTSETARFVGDIPAHYDRGLGPVIFEDYAADIARRTALGAPRDVLEIAAGTGIVTRKLRDALDPQVRLTATDLNEPMLDVARGKFRAGEEVAFETADAVSLPFVDEGFDAVVCQFGLMFFPDKAAAHREARRVLRPGGRYLFSVWDSPSYNPFARFGLELAERFFPADPPQFLKTPFSYADIDPIKEALTAAGFVNIVVSILPRVKEIADPRPFATGLICGNPFVDQVRARGGVAPETLVEEMTKRLAQEFGAGPTRVPMQAIVFEAARA</sequence>
<reference evidence="2 3" key="1">
    <citation type="submission" date="2024-02" db="EMBL/GenBank/DDBJ databases">
        <authorList>
            <person name="Grouzdev D."/>
        </authorList>
    </citation>
    <scope>NUCLEOTIDE SEQUENCE [LARGE SCALE GENOMIC DNA]</scope>
    <source>
        <strain evidence="2 3">9N</strain>
    </source>
</reference>
<name>A0ABU7XG34_9HYPH</name>
<dbReference type="EMBL" id="JAZHYN010000006">
    <property type="protein sequence ID" value="MEF3365513.1"/>
    <property type="molecule type" value="Genomic_DNA"/>
</dbReference>
<proteinExistence type="predicted"/>